<dbReference type="Proteomes" id="UP001162483">
    <property type="component" value="Unassembled WGS sequence"/>
</dbReference>
<evidence type="ECO:0000313" key="1">
    <source>
        <dbReference type="EMBL" id="CAI9620955.1"/>
    </source>
</evidence>
<feature type="non-terminal residue" evidence="1">
    <location>
        <position position="98"/>
    </location>
</feature>
<feature type="non-terminal residue" evidence="1">
    <location>
        <position position="1"/>
    </location>
</feature>
<proteinExistence type="predicted"/>
<dbReference type="EMBL" id="CATNWA010021005">
    <property type="protein sequence ID" value="CAI9620955.1"/>
    <property type="molecule type" value="Genomic_DNA"/>
</dbReference>
<gene>
    <name evidence="1" type="ORF">SPARVUS_LOCUS16071267</name>
</gene>
<evidence type="ECO:0000313" key="2">
    <source>
        <dbReference type="Proteomes" id="UP001162483"/>
    </source>
</evidence>
<name>A0ABN9HKV5_9NEOB</name>
<sequence>IFQEWYCLWLKLKSTFTSSTTHLHLWPVDIFVAQARTGIEDLHKDPGMSEVVWKQHSNLTIPFLYVGFRGAELLLVHERTVAGYQSPHIFKICFSHVG</sequence>
<reference evidence="1" key="1">
    <citation type="submission" date="2023-05" db="EMBL/GenBank/DDBJ databases">
        <authorList>
            <person name="Stuckert A."/>
        </authorList>
    </citation>
    <scope>NUCLEOTIDE SEQUENCE</scope>
</reference>
<keyword evidence="2" id="KW-1185">Reference proteome</keyword>
<accession>A0ABN9HKV5</accession>
<organism evidence="1 2">
    <name type="scientific">Staurois parvus</name>
    <dbReference type="NCBI Taxonomy" id="386267"/>
    <lineage>
        <taxon>Eukaryota</taxon>
        <taxon>Metazoa</taxon>
        <taxon>Chordata</taxon>
        <taxon>Craniata</taxon>
        <taxon>Vertebrata</taxon>
        <taxon>Euteleostomi</taxon>
        <taxon>Amphibia</taxon>
        <taxon>Batrachia</taxon>
        <taxon>Anura</taxon>
        <taxon>Neobatrachia</taxon>
        <taxon>Ranoidea</taxon>
        <taxon>Ranidae</taxon>
        <taxon>Staurois</taxon>
    </lineage>
</organism>
<protein>
    <submittedName>
        <fullName evidence="1">Uncharacterized protein</fullName>
    </submittedName>
</protein>
<comment type="caution">
    <text evidence="1">The sequence shown here is derived from an EMBL/GenBank/DDBJ whole genome shotgun (WGS) entry which is preliminary data.</text>
</comment>